<keyword evidence="11" id="KW-1185">Reference proteome</keyword>
<organism evidence="10 11">
    <name type="scientific">Rhizobium puerariae</name>
    <dbReference type="NCBI Taxonomy" id="1585791"/>
    <lineage>
        <taxon>Bacteria</taxon>
        <taxon>Pseudomonadati</taxon>
        <taxon>Pseudomonadota</taxon>
        <taxon>Alphaproteobacteria</taxon>
        <taxon>Hyphomicrobiales</taxon>
        <taxon>Rhizobiaceae</taxon>
        <taxon>Rhizobium/Agrobacterium group</taxon>
        <taxon>Rhizobium</taxon>
    </lineage>
</organism>
<dbReference type="EC" id="2.4.-.-" evidence="10"/>
<dbReference type="EMBL" id="JBHMAA010000024">
    <property type="protein sequence ID" value="MFB9951290.1"/>
    <property type="molecule type" value="Genomic_DNA"/>
</dbReference>
<dbReference type="Proteomes" id="UP001589692">
    <property type="component" value="Unassembled WGS sequence"/>
</dbReference>
<comment type="caution">
    <text evidence="10">The sequence shown here is derived from an EMBL/GenBank/DDBJ whole genome shotgun (WGS) entry which is preliminary data.</text>
</comment>
<evidence type="ECO:0000256" key="2">
    <source>
        <dbReference type="ARBA" id="ARBA00022475"/>
    </source>
</evidence>
<name>A0ABV6AKZ1_9HYPH</name>
<sequence length="519" mass="57002">MLQQGQLLGYGIRLPVERQTFLLAALPVYFTVNFLVRMALPQGLELDEAEQAYFSQWLLSGYSSQPPLYNWLQYGTVQVFGLSLATLSILKGLLLLASYIFYWMAARQVIKDRGLAIVATFGLLTIPQVAFEAQRDLSHTVATIFTSALFLYSFFRALNRPSIPSFLLLGLATGLGVIAKYNFVLLPVAAFLAIASDRTWRLRLLDWRLLIAGAVAFVIAAPHAMWLTEHFMAASAHTMRKLTGAGNGPLVAILGGLGSLGLAAIGFGGLTAIIFTLAYREKLTAIVGARSDSARLVGRMLVFALGLIVLMVLFAGVEKVRDRWLTPVLLVLPLYLAVKVDASALSFHRGLKRIWGVAVVTMVLIPTILTGRVTTASLTGLYQYPNYPFAAISNEVRSQLTSRPTAVVTLDTHMAGNLRVHLQSPPVLALSTPIGLEPPPLPHHDRLLFVWRATPDSIPSALPAKFERYLQERGVEYGSPQIHTVALPYTYGRPEDRYIFAYAAFDIGGRPYASTVSRR</sequence>
<evidence type="ECO:0000256" key="4">
    <source>
        <dbReference type="ARBA" id="ARBA00022679"/>
    </source>
</evidence>
<keyword evidence="7 8" id="KW-0472">Membrane</keyword>
<dbReference type="InterPro" id="IPR050297">
    <property type="entry name" value="LipidA_mod_glycosyltrf_83"/>
</dbReference>
<comment type="subcellular location">
    <subcellularLocation>
        <location evidence="1">Cell membrane</location>
        <topology evidence="1">Multi-pass membrane protein</topology>
    </subcellularLocation>
</comment>
<keyword evidence="6 8" id="KW-1133">Transmembrane helix</keyword>
<accession>A0ABV6AKZ1</accession>
<keyword evidence="4 10" id="KW-0808">Transferase</keyword>
<reference evidence="10 11" key="1">
    <citation type="submission" date="2024-09" db="EMBL/GenBank/DDBJ databases">
        <authorList>
            <person name="Sun Q."/>
            <person name="Mori K."/>
        </authorList>
    </citation>
    <scope>NUCLEOTIDE SEQUENCE [LARGE SCALE GENOMIC DNA]</scope>
    <source>
        <strain evidence="10 11">TBRC 4938</strain>
    </source>
</reference>
<gene>
    <name evidence="10" type="ORF">ACFFP0_20780</name>
</gene>
<evidence type="ECO:0000256" key="3">
    <source>
        <dbReference type="ARBA" id="ARBA00022676"/>
    </source>
</evidence>
<evidence type="ECO:0000256" key="8">
    <source>
        <dbReference type="SAM" id="Phobius"/>
    </source>
</evidence>
<dbReference type="InterPro" id="IPR038731">
    <property type="entry name" value="RgtA/B/C-like"/>
</dbReference>
<evidence type="ECO:0000313" key="11">
    <source>
        <dbReference type="Proteomes" id="UP001589692"/>
    </source>
</evidence>
<feature type="transmembrane region" description="Helical" evidence="8">
    <location>
        <begin position="114"/>
        <end position="131"/>
    </location>
</feature>
<feature type="transmembrane region" description="Helical" evidence="8">
    <location>
        <begin position="167"/>
        <end position="195"/>
    </location>
</feature>
<evidence type="ECO:0000256" key="1">
    <source>
        <dbReference type="ARBA" id="ARBA00004651"/>
    </source>
</evidence>
<evidence type="ECO:0000313" key="10">
    <source>
        <dbReference type="EMBL" id="MFB9951290.1"/>
    </source>
</evidence>
<feature type="transmembrane region" description="Helical" evidence="8">
    <location>
        <begin position="79"/>
        <end position="102"/>
    </location>
</feature>
<feature type="transmembrane region" description="Helical" evidence="8">
    <location>
        <begin position="249"/>
        <end position="276"/>
    </location>
</feature>
<feature type="transmembrane region" description="Helical" evidence="8">
    <location>
        <begin position="324"/>
        <end position="342"/>
    </location>
</feature>
<keyword evidence="2" id="KW-1003">Cell membrane</keyword>
<feature type="transmembrane region" description="Helical" evidence="8">
    <location>
        <begin position="354"/>
        <end position="373"/>
    </location>
</feature>
<evidence type="ECO:0000256" key="7">
    <source>
        <dbReference type="ARBA" id="ARBA00023136"/>
    </source>
</evidence>
<keyword evidence="5 8" id="KW-0812">Transmembrane</keyword>
<evidence type="ECO:0000259" key="9">
    <source>
        <dbReference type="Pfam" id="PF13231"/>
    </source>
</evidence>
<protein>
    <submittedName>
        <fullName evidence="10">ArnT family glycosyltransferase</fullName>
        <ecNumber evidence="10">2.4.-.-</ecNumber>
    </submittedName>
</protein>
<dbReference type="GO" id="GO:0016757">
    <property type="term" value="F:glycosyltransferase activity"/>
    <property type="evidence" value="ECO:0007669"/>
    <property type="project" value="UniProtKB-KW"/>
</dbReference>
<feature type="domain" description="Glycosyltransferase RgtA/B/C/D-like" evidence="9">
    <location>
        <begin position="65"/>
        <end position="226"/>
    </location>
</feature>
<evidence type="ECO:0000256" key="6">
    <source>
        <dbReference type="ARBA" id="ARBA00022989"/>
    </source>
</evidence>
<keyword evidence="3 10" id="KW-0328">Glycosyltransferase</keyword>
<proteinExistence type="predicted"/>
<dbReference type="PANTHER" id="PTHR33908">
    <property type="entry name" value="MANNOSYLTRANSFERASE YKCB-RELATED"/>
    <property type="match status" value="1"/>
</dbReference>
<dbReference type="RefSeq" id="WP_377264103.1">
    <property type="nucleotide sequence ID" value="NZ_JBHMAA010000024.1"/>
</dbReference>
<evidence type="ECO:0000256" key="5">
    <source>
        <dbReference type="ARBA" id="ARBA00022692"/>
    </source>
</evidence>
<feature type="transmembrane region" description="Helical" evidence="8">
    <location>
        <begin position="21"/>
        <end position="40"/>
    </location>
</feature>
<feature type="transmembrane region" description="Helical" evidence="8">
    <location>
        <begin position="207"/>
        <end position="228"/>
    </location>
</feature>
<dbReference type="PANTHER" id="PTHR33908:SF11">
    <property type="entry name" value="MEMBRANE PROTEIN"/>
    <property type="match status" value="1"/>
</dbReference>
<feature type="transmembrane region" description="Helical" evidence="8">
    <location>
        <begin position="296"/>
        <end position="317"/>
    </location>
</feature>
<dbReference type="Pfam" id="PF13231">
    <property type="entry name" value="PMT_2"/>
    <property type="match status" value="1"/>
</dbReference>